<evidence type="ECO:0000313" key="4">
    <source>
        <dbReference type="EMBL" id="SCB25606.1"/>
    </source>
</evidence>
<dbReference type="Proteomes" id="UP000199101">
    <property type="component" value="Unassembled WGS sequence"/>
</dbReference>
<protein>
    <submittedName>
        <fullName evidence="4">Acetyltransferase (GNAT) family protein</fullName>
    </submittedName>
</protein>
<dbReference type="Pfam" id="PF00583">
    <property type="entry name" value="Acetyltransf_1"/>
    <property type="match status" value="1"/>
</dbReference>
<evidence type="ECO:0000313" key="5">
    <source>
        <dbReference type="Proteomes" id="UP000199101"/>
    </source>
</evidence>
<organism evidence="4 5">
    <name type="scientific">Rhizobium multihospitium</name>
    <dbReference type="NCBI Taxonomy" id="410764"/>
    <lineage>
        <taxon>Bacteria</taxon>
        <taxon>Pseudomonadati</taxon>
        <taxon>Pseudomonadota</taxon>
        <taxon>Alphaproteobacteria</taxon>
        <taxon>Hyphomicrobiales</taxon>
        <taxon>Rhizobiaceae</taxon>
        <taxon>Rhizobium/Agrobacterium group</taxon>
        <taxon>Rhizobium</taxon>
    </lineage>
</organism>
<dbReference type="Gene3D" id="3.40.630.30">
    <property type="match status" value="1"/>
</dbReference>
<name>A0A1C3VCV8_9HYPH</name>
<reference evidence="5" key="1">
    <citation type="submission" date="2016-08" db="EMBL/GenBank/DDBJ databases">
        <authorList>
            <person name="Varghese N."/>
            <person name="Submissions Spin"/>
        </authorList>
    </citation>
    <scope>NUCLEOTIDE SEQUENCE [LARGE SCALE GENOMIC DNA]</scope>
    <source>
        <strain evidence="5">HAMBI 2975</strain>
    </source>
</reference>
<dbReference type="RefSeq" id="WP_092711551.1">
    <property type="nucleotide sequence ID" value="NZ_FMAG01000003.1"/>
</dbReference>
<dbReference type="SUPFAM" id="SSF55729">
    <property type="entry name" value="Acyl-CoA N-acyltransferases (Nat)"/>
    <property type="match status" value="1"/>
</dbReference>
<evidence type="ECO:0000259" key="3">
    <source>
        <dbReference type="PROSITE" id="PS51186"/>
    </source>
</evidence>
<evidence type="ECO:0000256" key="2">
    <source>
        <dbReference type="ARBA" id="ARBA00023315"/>
    </source>
</evidence>
<evidence type="ECO:0000256" key="1">
    <source>
        <dbReference type="ARBA" id="ARBA00022679"/>
    </source>
</evidence>
<gene>
    <name evidence="4" type="ORF">GA0061103_3530</name>
</gene>
<dbReference type="InterPro" id="IPR045039">
    <property type="entry name" value="NSI-like"/>
</dbReference>
<dbReference type="GO" id="GO:0005737">
    <property type="term" value="C:cytoplasm"/>
    <property type="evidence" value="ECO:0007669"/>
    <property type="project" value="TreeGrafter"/>
</dbReference>
<dbReference type="OrthoDB" id="4549080at2"/>
<dbReference type="AlphaFoldDB" id="A0A1C3VCV8"/>
<dbReference type="EMBL" id="FMAG01000003">
    <property type="protein sequence ID" value="SCB25606.1"/>
    <property type="molecule type" value="Genomic_DNA"/>
</dbReference>
<proteinExistence type="predicted"/>
<dbReference type="InterPro" id="IPR016181">
    <property type="entry name" value="Acyl_CoA_acyltransferase"/>
</dbReference>
<keyword evidence="5" id="KW-1185">Reference proteome</keyword>
<dbReference type="STRING" id="410764.GA0061103_3530"/>
<dbReference type="CDD" id="cd04301">
    <property type="entry name" value="NAT_SF"/>
    <property type="match status" value="1"/>
</dbReference>
<dbReference type="InterPro" id="IPR000182">
    <property type="entry name" value="GNAT_dom"/>
</dbReference>
<accession>A0A1C3VCV8</accession>
<keyword evidence="2" id="KW-0012">Acyltransferase</keyword>
<dbReference type="GO" id="GO:0008080">
    <property type="term" value="F:N-acetyltransferase activity"/>
    <property type="evidence" value="ECO:0007669"/>
    <property type="project" value="InterPro"/>
</dbReference>
<feature type="domain" description="N-acetyltransferase" evidence="3">
    <location>
        <begin position="3"/>
        <end position="135"/>
    </location>
</feature>
<keyword evidence="1 4" id="KW-0808">Transferase</keyword>
<dbReference type="PANTHER" id="PTHR43626">
    <property type="entry name" value="ACYL-COA N-ACYLTRANSFERASE"/>
    <property type="match status" value="1"/>
</dbReference>
<sequence length="136" mass="15117">MTIEYQNDPKLENKALNALWATAWGSSSPRDFQPILSRNLAHVGAFAGARLLGFVNVAWDGGIHAFILDTCVDPEFRRRGIASTLVERARTLAGERGAEWLHVDFEPHLAGFYRGLGFAPTEAGLIRLRDRQTIAR</sequence>
<dbReference type="PROSITE" id="PS51186">
    <property type="entry name" value="GNAT"/>
    <property type="match status" value="1"/>
</dbReference>
<dbReference type="PANTHER" id="PTHR43626:SF4">
    <property type="entry name" value="GCN5-RELATED N-ACETYLTRANSFERASE 2, CHLOROPLASTIC"/>
    <property type="match status" value="1"/>
</dbReference>